<organism evidence="2 3">
    <name type="scientific">Athelia psychrophila</name>
    <dbReference type="NCBI Taxonomy" id="1759441"/>
    <lineage>
        <taxon>Eukaryota</taxon>
        <taxon>Fungi</taxon>
        <taxon>Dikarya</taxon>
        <taxon>Basidiomycota</taxon>
        <taxon>Agaricomycotina</taxon>
        <taxon>Agaricomycetes</taxon>
        <taxon>Agaricomycetidae</taxon>
        <taxon>Atheliales</taxon>
        <taxon>Atheliaceae</taxon>
        <taxon>Athelia</taxon>
    </lineage>
</organism>
<feature type="domain" description="Protein kinase" evidence="1">
    <location>
        <begin position="51"/>
        <end position="263"/>
    </location>
</feature>
<dbReference type="Proteomes" id="UP000076532">
    <property type="component" value="Unassembled WGS sequence"/>
</dbReference>
<dbReference type="Pfam" id="PF07714">
    <property type="entry name" value="PK_Tyr_Ser-Thr"/>
    <property type="match status" value="1"/>
</dbReference>
<dbReference type="InterPro" id="IPR000719">
    <property type="entry name" value="Prot_kinase_dom"/>
</dbReference>
<name>A0A166TPV8_9AGAM</name>
<protein>
    <submittedName>
        <fullName evidence="2">Kinase-like protein</fullName>
    </submittedName>
</protein>
<dbReference type="STRING" id="436010.A0A166TPV8"/>
<keyword evidence="3" id="KW-1185">Reference proteome</keyword>
<dbReference type="Gene3D" id="3.30.200.20">
    <property type="entry name" value="Phosphorylase Kinase, domain 1"/>
    <property type="match status" value="1"/>
</dbReference>
<dbReference type="InterPro" id="IPR051681">
    <property type="entry name" value="Ser/Thr_Kinases-Pseudokinases"/>
</dbReference>
<sequence length="263" mass="28733">MKASVSRAPKLLSHALERGRAFSSTISQAITTSKNSTSEPPDLSGSVTIPSHVRSPAFSGGCGDVWLGIWKNLDGKQIDVAVRELRSRDLKYNVLEKFRREVERWKNLQHPNIVRLLGAVTQLGPYGLIGMVSPWMQNGNLNDYLPKAQLSLRERFELLSDVSNALAYLHDQGIIHGNLTGTNILIDGEGVARLIGCGFSAADAEIEGAAQAGAAMRWRAPELLPTMDADLYTFVPTFTSACDIYSFGNVTLQACTLRKFTVP</sequence>
<dbReference type="GO" id="GO:0004674">
    <property type="term" value="F:protein serine/threonine kinase activity"/>
    <property type="evidence" value="ECO:0007669"/>
    <property type="project" value="TreeGrafter"/>
</dbReference>
<dbReference type="PANTHER" id="PTHR44329">
    <property type="entry name" value="SERINE/THREONINE-PROTEIN KINASE TNNI3K-RELATED"/>
    <property type="match status" value="1"/>
</dbReference>
<evidence type="ECO:0000313" key="3">
    <source>
        <dbReference type="Proteomes" id="UP000076532"/>
    </source>
</evidence>
<evidence type="ECO:0000313" key="2">
    <source>
        <dbReference type="EMBL" id="KZP30846.1"/>
    </source>
</evidence>
<accession>A0A166TPV8</accession>
<dbReference type="PROSITE" id="PS50011">
    <property type="entry name" value="PROTEIN_KINASE_DOM"/>
    <property type="match status" value="1"/>
</dbReference>
<dbReference type="GO" id="GO:0005524">
    <property type="term" value="F:ATP binding"/>
    <property type="evidence" value="ECO:0007669"/>
    <property type="project" value="InterPro"/>
</dbReference>
<proteinExistence type="predicted"/>
<dbReference type="SUPFAM" id="SSF56112">
    <property type="entry name" value="Protein kinase-like (PK-like)"/>
    <property type="match status" value="1"/>
</dbReference>
<gene>
    <name evidence="2" type="ORF">FIBSPDRAFT_945767</name>
</gene>
<dbReference type="AlphaFoldDB" id="A0A166TPV8"/>
<dbReference type="InterPro" id="IPR011009">
    <property type="entry name" value="Kinase-like_dom_sf"/>
</dbReference>
<dbReference type="EMBL" id="KV417492">
    <property type="protein sequence ID" value="KZP30846.1"/>
    <property type="molecule type" value="Genomic_DNA"/>
</dbReference>
<dbReference type="OrthoDB" id="2683818at2759"/>
<evidence type="ECO:0000259" key="1">
    <source>
        <dbReference type="PROSITE" id="PS50011"/>
    </source>
</evidence>
<dbReference type="PANTHER" id="PTHR44329:SF214">
    <property type="entry name" value="PROTEIN KINASE DOMAIN-CONTAINING PROTEIN"/>
    <property type="match status" value="1"/>
</dbReference>
<dbReference type="Gene3D" id="1.10.510.10">
    <property type="entry name" value="Transferase(Phosphotransferase) domain 1"/>
    <property type="match status" value="1"/>
</dbReference>
<dbReference type="InterPro" id="IPR001245">
    <property type="entry name" value="Ser-Thr/Tyr_kinase_cat_dom"/>
</dbReference>
<reference evidence="2 3" key="1">
    <citation type="journal article" date="2016" name="Mol. Biol. Evol.">
        <title>Comparative Genomics of Early-Diverging Mushroom-Forming Fungi Provides Insights into the Origins of Lignocellulose Decay Capabilities.</title>
        <authorList>
            <person name="Nagy L.G."/>
            <person name="Riley R."/>
            <person name="Tritt A."/>
            <person name="Adam C."/>
            <person name="Daum C."/>
            <person name="Floudas D."/>
            <person name="Sun H."/>
            <person name="Yadav J.S."/>
            <person name="Pangilinan J."/>
            <person name="Larsson K.H."/>
            <person name="Matsuura K."/>
            <person name="Barry K."/>
            <person name="Labutti K."/>
            <person name="Kuo R."/>
            <person name="Ohm R.A."/>
            <person name="Bhattacharya S.S."/>
            <person name="Shirouzu T."/>
            <person name="Yoshinaga Y."/>
            <person name="Martin F.M."/>
            <person name="Grigoriev I.V."/>
            <person name="Hibbett D.S."/>
        </authorList>
    </citation>
    <scope>NUCLEOTIDE SEQUENCE [LARGE SCALE GENOMIC DNA]</scope>
    <source>
        <strain evidence="2 3">CBS 109695</strain>
    </source>
</reference>